<keyword evidence="1" id="KW-0067">ATP-binding</keyword>
<dbReference type="Gene3D" id="3.40.50.300">
    <property type="entry name" value="P-loop containing nucleotide triphosphate hydrolases"/>
    <property type="match status" value="1"/>
</dbReference>
<evidence type="ECO:0000313" key="4">
    <source>
        <dbReference type="EMBL" id="MFB9327575.1"/>
    </source>
</evidence>
<dbReference type="PANTHER" id="PTHR23077">
    <property type="entry name" value="AAA-FAMILY ATPASE"/>
    <property type="match status" value="1"/>
</dbReference>
<dbReference type="PROSITE" id="PS00674">
    <property type="entry name" value="AAA"/>
    <property type="match status" value="1"/>
</dbReference>
<feature type="domain" description="AAA+ ATPase" evidence="3">
    <location>
        <begin position="279"/>
        <end position="399"/>
    </location>
</feature>
<evidence type="ECO:0000256" key="1">
    <source>
        <dbReference type="RuleBase" id="RU003651"/>
    </source>
</evidence>
<name>A0ABV5KQR9_9BACL</name>
<dbReference type="InterPro" id="IPR027417">
    <property type="entry name" value="P-loop_NTPase"/>
</dbReference>
<dbReference type="Pfam" id="PF00004">
    <property type="entry name" value="AAA"/>
    <property type="match status" value="1"/>
</dbReference>
<evidence type="ECO:0000259" key="3">
    <source>
        <dbReference type="SMART" id="SM00382"/>
    </source>
</evidence>
<comment type="similarity">
    <text evidence="1">Belongs to the AAA ATPase family.</text>
</comment>
<dbReference type="InterPro" id="IPR050168">
    <property type="entry name" value="AAA_ATPase_domain"/>
</dbReference>
<keyword evidence="5" id="KW-1185">Reference proteome</keyword>
<gene>
    <name evidence="4" type="ORF">ACFFSY_16715</name>
</gene>
<evidence type="ECO:0000256" key="2">
    <source>
        <dbReference type="SAM" id="MobiDB-lite"/>
    </source>
</evidence>
<dbReference type="InterPro" id="IPR003959">
    <property type="entry name" value="ATPase_AAA_core"/>
</dbReference>
<dbReference type="Gene3D" id="1.10.8.60">
    <property type="match status" value="1"/>
</dbReference>
<keyword evidence="1" id="KW-0547">Nucleotide-binding</keyword>
<feature type="compositionally biased region" description="Low complexity" evidence="2">
    <location>
        <begin position="31"/>
        <end position="47"/>
    </location>
</feature>
<dbReference type="Proteomes" id="UP001589747">
    <property type="component" value="Unassembled WGS sequence"/>
</dbReference>
<accession>A0ABV5KQR9</accession>
<organism evidence="4 5">
    <name type="scientific">Paenibacillus aurantiacus</name>
    <dbReference type="NCBI Taxonomy" id="1936118"/>
    <lineage>
        <taxon>Bacteria</taxon>
        <taxon>Bacillati</taxon>
        <taxon>Bacillota</taxon>
        <taxon>Bacilli</taxon>
        <taxon>Bacillales</taxon>
        <taxon>Paenibacillaceae</taxon>
        <taxon>Paenibacillus</taxon>
    </lineage>
</organism>
<reference evidence="4 5" key="1">
    <citation type="submission" date="2024-09" db="EMBL/GenBank/DDBJ databases">
        <authorList>
            <person name="Sun Q."/>
            <person name="Mori K."/>
        </authorList>
    </citation>
    <scope>NUCLEOTIDE SEQUENCE [LARGE SCALE GENOMIC DNA]</scope>
    <source>
        <strain evidence="4 5">TISTR 2452</strain>
    </source>
</reference>
<dbReference type="InterPro" id="IPR003960">
    <property type="entry name" value="ATPase_AAA_CS"/>
</dbReference>
<dbReference type="PANTHER" id="PTHR23077:SF198">
    <property type="entry name" value="ATP-DEPENDENT ZINC METALLOPROTEASE FTSH"/>
    <property type="match status" value="1"/>
</dbReference>
<dbReference type="CDD" id="cd19481">
    <property type="entry name" value="RecA-like_protease"/>
    <property type="match status" value="1"/>
</dbReference>
<dbReference type="InterPro" id="IPR003593">
    <property type="entry name" value="AAA+_ATPase"/>
</dbReference>
<protein>
    <submittedName>
        <fullName evidence="4">AAA family ATPase</fullName>
    </submittedName>
</protein>
<sequence>MPKQAAGLADERARSEQSVTTDAPQPKQGTESAASAAEAAVNGAANGTSSNHGAAGTIAIRCGDEYGVETIISAEEGLAERIVSPFESYSGAVMGIQRLLTARYGKPFELYEDEDCNEEYWELLKQDLQRGTGEAERVARVYESVGTRVFDYRDGDWSVCPSLQNNVFAYAAWDVALARVPVMRPHGIGYEDCVFAADETRLLAFLAHCRSRRRELDRSQVTVFTDRPHGTEKQLEPITTMVERDEVVMHEEVKQDIYRSIDRFFSEDRSFYETFGVPYKRGILLYGKPGNGKTTLVKSIAGSVQAPVAYWQITEHTCSDTIQEVFEAAAALAPMILVVEDMDAMPERARSYFLNTLDGATSKEGIFLIGTTNYPERIDPALMNRAGRFDRAYEIKLPDAELRGVYMRRKGFGKLAGEEELKELIGMTEGFTFAQLNELYVSAAMVWYEEKAVNLPLLAKRLKGDLHKGRTQEWFQEPGTQRVGFMAM</sequence>
<dbReference type="RefSeq" id="WP_377496016.1">
    <property type="nucleotide sequence ID" value="NZ_JBHMDO010000026.1"/>
</dbReference>
<evidence type="ECO:0000313" key="5">
    <source>
        <dbReference type="Proteomes" id="UP001589747"/>
    </source>
</evidence>
<feature type="compositionally biased region" description="Polar residues" evidence="2">
    <location>
        <begin position="16"/>
        <end position="30"/>
    </location>
</feature>
<dbReference type="SMART" id="SM00382">
    <property type="entry name" value="AAA"/>
    <property type="match status" value="1"/>
</dbReference>
<proteinExistence type="inferred from homology"/>
<dbReference type="SUPFAM" id="SSF52540">
    <property type="entry name" value="P-loop containing nucleoside triphosphate hydrolases"/>
    <property type="match status" value="1"/>
</dbReference>
<dbReference type="EMBL" id="JBHMDO010000026">
    <property type="protein sequence ID" value="MFB9327575.1"/>
    <property type="molecule type" value="Genomic_DNA"/>
</dbReference>
<comment type="caution">
    <text evidence="4">The sequence shown here is derived from an EMBL/GenBank/DDBJ whole genome shotgun (WGS) entry which is preliminary data.</text>
</comment>
<feature type="region of interest" description="Disordered" evidence="2">
    <location>
        <begin position="1"/>
        <end position="53"/>
    </location>
</feature>